<evidence type="ECO:0000256" key="4">
    <source>
        <dbReference type="ARBA" id="ARBA00003889"/>
    </source>
</evidence>
<gene>
    <name evidence="19" type="ORF">SAMN02745172_03703</name>
</gene>
<dbReference type="AlphaFoldDB" id="A0A1M7ZQ45"/>
<dbReference type="InterPro" id="IPR003203">
    <property type="entry name" value="CobU/CobP"/>
</dbReference>
<keyword evidence="15" id="KW-0342">GTP-binding</keyword>
<evidence type="ECO:0000256" key="18">
    <source>
        <dbReference type="SAM" id="MobiDB-lite"/>
    </source>
</evidence>
<dbReference type="EMBL" id="FRXO01000010">
    <property type="protein sequence ID" value="SHO67040.1"/>
    <property type="molecule type" value="Genomic_DNA"/>
</dbReference>
<keyword evidence="14" id="KW-0067">ATP-binding</keyword>
<comment type="function">
    <text evidence="4">Catalyzes ATP-dependent phosphorylation of adenosylcobinamide and addition of GMP to adenosylcobinamide phosphate.</text>
</comment>
<accession>A0A1M7ZQ45</accession>
<evidence type="ECO:0000313" key="20">
    <source>
        <dbReference type="Proteomes" id="UP000186406"/>
    </source>
</evidence>
<comment type="pathway">
    <text evidence="5">Cofactor biosynthesis; adenosylcobalamin biosynthesis; adenosylcobalamin from cob(II)yrinate a,c-diamide: step 6/7.</text>
</comment>
<comment type="pathway">
    <text evidence="6">Cofactor biosynthesis; adenosylcobalamin biosynthesis; adenosylcobalamin from cob(II)yrinate a,c-diamide: step 5/7.</text>
</comment>
<dbReference type="PANTHER" id="PTHR34848:SF1">
    <property type="entry name" value="BIFUNCTIONAL ADENOSYLCOBALAMIN BIOSYNTHESIS PROTEIN COBU"/>
    <property type="match status" value="1"/>
</dbReference>
<keyword evidence="11 19" id="KW-0808">Transferase</keyword>
<evidence type="ECO:0000256" key="14">
    <source>
        <dbReference type="ARBA" id="ARBA00022840"/>
    </source>
</evidence>
<dbReference type="Proteomes" id="UP000186406">
    <property type="component" value="Unassembled WGS sequence"/>
</dbReference>
<comment type="similarity">
    <text evidence="7">Belongs to the CobU/CobP family.</text>
</comment>
<dbReference type="GO" id="GO:0009236">
    <property type="term" value="P:cobalamin biosynthetic process"/>
    <property type="evidence" value="ECO:0007669"/>
    <property type="project" value="UniProtKB-UniPathway"/>
</dbReference>
<dbReference type="CDD" id="cd00544">
    <property type="entry name" value="CobU"/>
    <property type="match status" value="1"/>
</dbReference>
<comment type="catalytic activity">
    <reaction evidence="3">
        <text>adenosylcob(III)inamide + GTP = adenosylcob(III)inamide phosphate + GDP + H(+)</text>
        <dbReference type="Rhea" id="RHEA:15765"/>
        <dbReference type="ChEBI" id="CHEBI:2480"/>
        <dbReference type="ChEBI" id="CHEBI:15378"/>
        <dbReference type="ChEBI" id="CHEBI:37565"/>
        <dbReference type="ChEBI" id="CHEBI:58189"/>
        <dbReference type="ChEBI" id="CHEBI:58502"/>
        <dbReference type="EC" id="2.7.1.156"/>
    </reaction>
</comment>
<dbReference type="GO" id="GO:0005525">
    <property type="term" value="F:GTP binding"/>
    <property type="evidence" value="ECO:0007669"/>
    <property type="project" value="UniProtKB-KW"/>
</dbReference>
<dbReference type="SUPFAM" id="SSF52540">
    <property type="entry name" value="P-loop containing nucleoside triphosphate hydrolases"/>
    <property type="match status" value="1"/>
</dbReference>
<feature type="region of interest" description="Disordered" evidence="18">
    <location>
        <begin position="1"/>
        <end position="24"/>
    </location>
</feature>
<organism evidence="19 20">
    <name type="scientific">Pseudoxanthobacter soli DSM 19599</name>
    <dbReference type="NCBI Taxonomy" id="1123029"/>
    <lineage>
        <taxon>Bacteria</taxon>
        <taxon>Pseudomonadati</taxon>
        <taxon>Pseudomonadota</taxon>
        <taxon>Alphaproteobacteria</taxon>
        <taxon>Hyphomicrobiales</taxon>
        <taxon>Segnochrobactraceae</taxon>
        <taxon>Pseudoxanthobacter</taxon>
    </lineage>
</organism>
<dbReference type="GO" id="GO:0043752">
    <property type="term" value="F:adenosylcobinamide kinase activity"/>
    <property type="evidence" value="ECO:0007669"/>
    <property type="project" value="UniProtKB-EC"/>
</dbReference>
<dbReference type="GO" id="GO:0008820">
    <property type="term" value="F:cobinamide phosphate guanylyltransferase activity"/>
    <property type="evidence" value="ECO:0007669"/>
    <property type="project" value="UniProtKB-EC"/>
</dbReference>
<comment type="catalytic activity">
    <reaction evidence="1">
        <text>adenosylcob(III)inamide + ATP = adenosylcob(III)inamide phosphate + ADP + H(+)</text>
        <dbReference type="Rhea" id="RHEA:15769"/>
        <dbReference type="ChEBI" id="CHEBI:2480"/>
        <dbReference type="ChEBI" id="CHEBI:15378"/>
        <dbReference type="ChEBI" id="CHEBI:30616"/>
        <dbReference type="ChEBI" id="CHEBI:58502"/>
        <dbReference type="ChEBI" id="CHEBI:456216"/>
        <dbReference type="EC" id="2.7.1.156"/>
    </reaction>
</comment>
<keyword evidence="12" id="KW-0547">Nucleotide-binding</keyword>
<dbReference type="PANTHER" id="PTHR34848">
    <property type="match status" value="1"/>
</dbReference>
<dbReference type="EC" id="2.7.1.156" evidence="8"/>
<evidence type="ECO:0000256" key="7">
    <source>
        <dbReference type="ARBA" id="ARBA00007490"/>
    </source>
</evidence>
<keyword evidence="20" id="KW-1185">Reference proteome</keyword>
<dbReference type="GO" id="GO:0005524">
    <property type="term" value="F:ATP binding"/>
    <property type="evidence" value="ECO:0007669"/>
    <property type="project" value="UniProtKB-KW"/>
</dbReference>
<evidence type="ECO:0000256" key="11">
    <source>
        <dbReference type="ARBA" id="ARBA00022679"/>
    </source>
</evidence>
<evidence type="ECO:0000256" key="2">
    <source>
        <dbReference type="ARBA" id="ARBA00000711"/>
    </source>
</evidence>
<dbReference type="Gene3D" id="3.40.50.300">
    <property type="entry name" value="P-loop containing nucleotide triphosphate hydrolases"/>
    <property type="match status" value="1"/>
</dbReference>
<protein>
    <recommendedName>
        <fullName evidence="16">Adenosylcobinamide kinase</fullName>
        <ecNumber evidence="8">2.7.1.156</ecNumber>
        <ecNumber evidence="9">2.7.7.62</ecNumber>
    </recommendedName>
    <alternativeName>
        <fullName evidence="17">Adenosylcobinamide-phosphate guanylyltransferase</fullName>
    </alternativeName>
</protein>
<keyword evidence="13 19" id="KW-0418">Kinase</keyword>
<evidence type="ECO:0000256" key="12">
    <source>
        <dbReference type="ARBA" id="ARBA00022741"/>
    </source>
</evidence>
<dbReference type="STRING" id="1123029.SAMN02745172_03703"/>
<name>A0A1M7ZQ45_9HYPH</name>
<reference evidence="19 20" key="1">
    <citation type="submission" date="2016-12" db="EMBL/GenBank/DDBJ databases">
        <authorList>
            <person name="Song W.-J."/>
            <person name="Kurnit D.M."/>
        </authorList>
    </citation>
    <scope>NUCLEOTIDE SEQUENCE [LARGE SCALE GENOMIC DNA]</scope>
    <source>
        <strain evidence="19 20">DSM 19599</strain>
    </source>
</reference>
<evidence type="ECO:0000256" key="10">
    <source>
        <dbReference type="ARBA" id="ARBA00022573"/>
    </source>
</evidence>
<evidence type="ECO:0000256" key="8">
    <source>
        <dbReference type="ARBA" id="ARBA00012016"/>
    </source>
</evidence>
<evidence type="ECO:0000256" key="5">
    <source>
        <dbReference type="ARBA" id="ARBA00004692"/>
    </source>
</evidence>
<evidence type="ECO:0000313" key="19">
    <source>
        <dbReference type="EMBL" id="SHO67040.1"/>
    </source>
</evidence>
<dbReference type="InterPro" id="IPR027417">
    <property type="entry name" value="P-loop_NTPase"/>
</dbReference>
<keyword evidence="10" id="KW-0169">Cobalamin biosynthesis</keyword>
<proteinExistence type="inferred from homology"/>
<keyword evidence="19" id="KW-0548">Nucleotidyltransferase</keyword>
<evidence type="ECO:0000256" key="6">
    <source>
        <dbReference type="ARBA" id="ARBA00005159"/>
    </source>
</evidence>
<dbReference type="NCBIfam" id="NF004469">
    <property type="entry name" value="PRK05800.1"/>
    <property type="match status" value="1"/>
</dbReference>
<comment type="catalytic activity">
    <reaction evidence="2">
        <text>adenosylcob(III)inamide phosphate + GTP + H(+) = adenosylcob(III)inamide-GDP + diphosphate</text>
        <dbReference type="Rhea" id="RHEA:22712"/>
        <dbReference type="ChEBI" id="CHEBI:15378"/>
        <dbReference type="ChEBI" id="CHEBI:33019"/>
        <dbReference type="ChEBI" id="CHEBI:37565"/>
        <dbReference type="ChEBI" id="CHEBI:58502"/>
        <dbReference type="ChEBI" id="CHEBI:60487"/>
        <dbReference type="EC" id="2.7.7.62"/>
    </reaction>
</comment>
<evidence type="ECO:0000256" key="13">
    <source>
        <dbReference type="ARBA" id="ARBA00022777"/>
    </source>
</evidence>
<evidence type="ECO:0000256" key="17">
    <source>
        <dbReference type="ARBA" id="ARBA00030571"/>
    </source>
</evidence>
<sequence length="208" mass="21686">MAGQGESRVRQEEGGIESAAGTDATGTVGKPSALVLVLGGARSGKSAFAERLARASGLARTYVATAEAFDAEMEARIARHRADRGADWRTVEAPLELAETVRRETGTGTVVLADCLTLWLSNVMLAGHTVEAAIDEVVAAMVSASGPLIAVSNEVGLSLVPETPLGRAFRDAQGRLNRLVAEVASDVVFVAAGRPLRLKPAPDVEIAW</sequence>
<evidence type="ECO:0000256" key="9">
    <source>
        <dbReference type="ARBA" id="ARBA00012523"/>
    </source>
</evidence>
<evidence type="ECO:0000256" key="15">
    <source>
        <dbReference type="ARBA" id="ARBA00023134"/>
    </source>
</evidence>
<dbReference type="EC" id="2.7.7.62" evidence="9"/>
<evidence type="ECO:0000256" key="16">
    <source>
        <dbReference type="ARBA" id="ARBA00029570"/>
    </source>
</evidence>
<dbReference type="UniPathway" id="UPA00148">
    <property type="reaction ID" value="UER00236"/>
</dbReference>
<evidence type="ECO:0000256" key="1">
    <source>
        <dbReference type="ARBA" id="ARBA00000312"/>
    </source>
</evidence>
<evidence type="ECO:0000256" key="3">
    <source>
        <dbReference type="ARBA" id="ARBA00001522"/>
    </source>
</evidence>
<dbReference type="Pfam" id="PF02283">
    <property type="entry name" value="CobU"/>
    <property type="match status" value="1"/>
</dbReference>